<dbReference type="Proteomes" id="UP001586593">
    <property type="component" value="Unassembled WGS sequence"/>
</dbReference>
<reference evidence="1 2" key="1">
    <citation type="journal article" date="2024" name="Commun. Biol.">
        <title>Comparative genomic analysis of thermophilic fungi reveals convergent evolutionary adaptations and gene losses.</title>
        <authorList>
            <person name="Steindorff A.S."/>
            <person name="Aguilar-Pontes M.V."/>
            <person name="Robinson A.J."/>
            <person name="Andreopoulos B."/>
            <person name="LaButti K."/>
            <person name="Kuo A."/>
            <person name="Mondo S."/>
            <person name="Riley R."/>
            <person name="Otillar R."/>
            <person name="Haridas S."/>
            <person name="Lipzen A."/>
            <person name="Grimwood J."/>
            <person name="Schmutz J."/>
            <person name="Clum A."/>
            <person name="Reid I.D."/>
            <person name="Moisan M.C."/>
            <person name="Butler G."/>
            <person name="Nguyen T.T.M."/>
            <person name="Dewar K."/>
            <person name="Conant G."/>
            <person name="Drula E."/>
            <person name="Henrissat B."/>
            <person name="Hansel C."/>
            <person name="Singer S."/>
            <person name="Hutchinson M.I."/>
            <person name="de Vries R.P."/>
            <person name="Natvig D.O."/>
            <person name="Powell A.J."/>
            <person name="Tsang A."/>
            <person name="Grigoriev I.V."/>
        </authorList>
    </citation>
    <scope>NUCLEOTIDE SEQUENCE [LARGE SCALE GENOMIC DNA]</scope>
    <source>
        <strain evidence="1 2">ATCC 24622</strain>
    </source>
</reference>
<comment type="caution">
    <text evidence="1">The sequence shown here is derived from an EMBL/GenBank/DDBJ whole genome shotgun (WGS) entry which is preliminary data.</text>
</comment>
<proteinExistence type="predicted"/>
<gene>
    <name evidence="1" type="ORF">VTK73DRAFT_9098</name>
</gene>
<accession>A0ABR3XMK5</accession>
<sequence length="177" mass="20351">MSRLCRKCCGISFKPLEELNVSLVFVEENQGLRQPLDDDTFYFHNSTLTELEELKADCHLCYLMVDALRPENAEVNMLDSDEGQVFLVLRKDRRSSVVREPISYDVHVWAGQSKGHLVCKMFSDSISEFGVYFVDTPSTCDILPCSVFTFHSRFLLTRLVGFFRIPSHLSSRSRRKG</sequence>
<evidence type="ECO:0000313" key="2">
    <source>
        <dbReference type="Proteomes" id="UP001586593"/>
    </source>
</evidence>
<name>A0ABR3XMK5_9PEZI</name>
<protein>
    <submittedName>
        <fullName evidence="1">Uncharacterized protein</fullName>
    </submittedName>
</protein>
<organism evidence="1 2">
    <name type="scientific">Phialemonium thermophilum</name>
    <dbReference type="NCBI Taxonomy" id="223376"/>
    <lineage>
        <taxon>Eukaryota</taxon>
        <taxon>Fungi</taxon>
        <taxon>Dikarya</taxon>
        <taxon>Ascomycota</taxon>
        <taxon>Pezizomycotina</taxon>
        <taxon>Sordariomycetes</taxon>
        <taxon>Sordariomycetidae</taxon>
        <taxon>Cephalothecales</taxon>
        <taxon>Cephalothecaceae</taxon>
        <taxon>Phialemonium</taxon>
    </lineage>
</organism>
<keyword evidence="2" id="KW-1185">Reference proteome</keyword>
<dbReference type="EMBL" id="JAZHXJ010000072">
    <property type="protein sequence ID" value="KAL1876868.1"/>
    <property type="molecule type" value="Genomic_DNA"/>
</dbReference>
<evidence type="ECO:0000313" key="1">
    <source>
        <dbReference type="EMBL" id="KAL1876868.1"/>
    </source>
</evidence>